<dbReference type="GO" id="GO:0032259">
    <property type="term" value="P:methylation"/>
    <property type="evidence" value="ECO:0007669"/>
    <property type="project" value="UniProtKB-KW"/>
</dbReference>
<feature type="domain" description="Prepilin peptidase A24 N-terminal" evidence="12">
    <location>
        <begin position="15"/>
        <end position="97"/>
    </location>
</feature>
<evidence type="ECO:0000256" key="4">
    <source>
        <dbReference type="ARBA" id="ARBA00022519"/>
    </source>
</evidence>
<dbReference type="GO" id="GO:0005886">
    <property type="term" value="C:plasma membrane"/>
    <property type="evidence" value="ECO:0007669"/>
    <property type="project" value="UniProtKB-SubCell"/>
</dbReference>
<dbReference type="InterPro" id="IPR000045">
    <property type="entry name" value="Prepilin_IV_endopep_pep"/>
</dbReference>
<dbReference type="EC" id="3.4.23.43" evidence="9"/>
<dbReference type="InterPro" id="IPR010627">
    <property type="entry name" value="Prepilin_pept_A24_N"/>
</dbReference>
<dbReference type="STRING" id="351607.Acel_1314"/>
<dbReference type="InterPro" id="IPR050882">
    <property type="entry name" value="Prepilin_peptidase/N-MTase"/>
</dbReference>
<dbReference type="PANTHER" id="PTHR30487">
    <property type="entry name" value="TYPE 4 PREPILIN-LIKE PROTEINS LEADER PEPTIDE-PROCESSING ENZYME"/>
    <property type="match status" value="1"/>
</dbReference>
<evidence type="ECO:0000256" key="1">
    <source>
        <dbReference type="ARBA" id="ARBA00004429"/>
    </source>
</evidence>
<sequence>MTVTHALEFAIAAAFGAIVGSFLNVVIWRLPRGESIIRPRSRCISCGEAIRPRDNVPIAGWLLLRGRCRSCGARIPVRYPLVEALTAGLFILGLWRFGLSWEMASFWYLSAVGVALAYIDLDTHRLPDRLTLPSYAVAAALLGVAAVTRHRPERMLLALLGMAVMYGFFFLLMVIKPGGMGFGDVKLSGVLGLYLGYLGLGILFVGAFLAFLLGGLAAVGALVRRRATRHSTIAFGPALVAGALAAALFGGAIVHAYTGMLA</sequence>
<accession>A0LUH6</accession>
<keyword evidence="4" id="KW-0997">Cell inner membrane</keyword>
<reference evidence="13 14" key="1">
    <citation type="journal article" date="2009" name="Genome Res.">
        <title>Complete genome of the cellulolytic thermophile Acidothermus cellulolyticus 11B provides insights into its ecophysiological and evolutionary adaptations.</title>
        <authorList>
            <person name="Barabote R.D."/>
            <person name="Xie G."/>
            <person name="Leu D.H."/>
            <person name="Normand P."/>
            <person name="Necsulea A."/>
            <person name="Daubin V."/>
            <person name="Medigue C."/>
            <person name="Adney W.S."/>
            <person name="Xu X.C."/>
            <person name="Lapidus A."/>
            <person name="Parales R.E."/>
            <person name="Detter C."/>
            <person name="Pujic P."/>
            <person name="Bruce D."/>
            <person name="Lavire C."/>
            <person name="Challacombe J.F."/>
            <person name="Brettin T.S."/>
            <person name="Berry A.M."/>
        </authorList>
    </citation>
    <scope>NUCLEOTIDE SEQUENCE [LARGE SCALE GENOMIC DNA]</scope>
    <source>
        <strain evidence="14">ATCC 43068 / DSM 8971 / 11B</strain>
    </source>
</reference>
<evidence type="ECO:0000256" key="3">
    <source>
        <dbReference type="ARBA" id="ARBA00022475"/>
    </source>
</evidence>
<keyword evidence="9" id="KW-0489">Methyltransferase</keyword>
<feature type="transmembrane region" description="Helical" evidence="10">
    <location>
        <begin position="155"/>
        <end position="175"/>
    </location>
</feature>
<dbReference type="InParanoid" id="A0LUH6"/>
<evidence type="ECO:0000256" key="6">
    <source>
        <dbReference type="ARBA" id="ARBA00022989"/>
    </source>
</evidence>
<keyword evidence="9" id="KW-0378">Hydrolase</keyword>
<feature type="transmembrane region" description="Helical" evidence="10">
    <location>
        <begin position="195"/>
        <end position="223"/>
    </location>
</feature>
<keyword evidence="5 9" id="KW-0812">Transmembrane</keyword>
<feature type="transmembrane region" description="Helical" evidence="10">
    <location>
        <begin position="6"/>
        <end position="30"/>
    </location>
</feature>
<evidence type="ECO:0000256" key="8">
    <source>
        <dbReference type="RuleBase" id="RU003793"/>
    </source>
</evidence>
<keyword evidence="3" id="KW-1003">Cell membrane</keyword>
<dbReference type="KEGG" id="ace:Acel_1314"/>
<evidence type="ECO:0000256" key="10">
    <source>
        <dbReference type="SAM" id="Phobius"/>
    </source>
</evidence>
<evidence type="ECO:0000313" key="13">
    <source>
        <dbReference type="EMBL" id="ABK53086.1"/>
    </source>
</evidence>
<dbReference type="Gene3D" id="1.20.120.1220">
    <property type="match status" value="1"/>
</dbReference>
<evidence type="ECO:0000313" key="14">
    <source>
        <dbReference type="Proteomes" id="UP000008221"/>
    </source>
</evidence>
<dbReference type="EMBL" id="CP000481">
    <property type="protein sequence ID" value="ABK53086.1"/>
    <property type="molecule type" value="Genomic_DNA"/>
</dbReference>
<evidence type="ECO:0000256" key="7">
    <source>
        <dbReference type="ARBA" id="ARBA00023136"/>
    </source>
</evidence>
<proteinExistence type="inferred from homology"/>
<dbReference type="PRINTS" id="PR00864">
    <property type="entry name" value="PREPILNPTASE"/>
</dbReference>
<dbReference type="AlphaFoldDB" id="A0LUH6"/>
<dbReference type="Pfam" id="PF06750">
    <property type="entry name" value="A24_N_bact"/>
    <property type="match status" value="1"/>
</dbReference>
<dbReference type="PANTHER" id="PTHR30487:SF0">
    <property type="entry name" value="PREPILIN LEADER PEPTIDASE_N-METHYLTRANSFERASE-RELATED"/>
    <property type="match status" value="1"/>
</dbReference>
<dbReference type="Proteomes" id="UP000008221">
    <property type="component" value="Chromosome"/>
</dbReference>
<dbReference type="GO" id="GO:0004190">
    <property type="term" value="F:aspartic-type endopeptidase activity"/>
    <property type="evidence" value="ECO:0007669"/>
    <property type="project" value="UniProtKB-EC"/>
</dbReference>
<name>A0LUH6_ACIC1</name>
<comment type="function">
    <text evidence="9">Plays an essential role in type IV pili and type II pseudopili formation by proteolytically removing the leader sequence from substrate proteins and subsequently monomethylating the alpha-amino group of the newly exposed N-terminal phenylalanine.</text>
</comment>
<evidence type="ECO:0000259" key="12">
    <source>
        <dbReference type="Pfam" id="PF06750"/>
    </source>
</evidence>
<dbReference type="eggNOG" id="COG1989">
    <property type="taxonomic scope" value="Bacteria"/>
</dbReference>
<dbReference type="EC" id="2.1.1.-" evidence="9"/>
<dbReference type="GO" id="GO:0008168">
    <property type="term" value="F:methyltransferase activity"/>
    <property type="evidence" value="ECO:0007669"/>
    <property type="project" value="UniProtKB-KW"/>
</dbReference>
<dbReference type="GO" id="GO:0006465">
    <property type="term" value="P:signal peptide processing"/>
    <property type="evidence" value="ECO:0007669"/>
    <property type="project" value="TreeGrafter"/>
</dbReference>
<dbReference type="HOGENOM" id="CLU_057101_0_1_11"/>
<evidence type="ECO:0000256" key="9">
    <source>
        <dbReference type="RuleBase" id="RU003794"/>
    </source>
</evidence>
<keyword evidence="9" id="KW-0645">Protease</keyword>
<feature type="transmembrane region" description="Helical" evidence="10">
    <location>
        <begin position="131"/>
        <end position="148"/>
    </location>
</feature>
<feature type="domain" description="Prepilin type IV endopeptidase peptidase" evidence="11">
    <location>
        <begin position="109"/>
        <end position="217"/>
    </location>
</feature>
<feature type="transmembrane region" description="Helical" evidence="10">
    <location>
        <begin position="235"/>
        <end position="257"/>
    </location>
</feature>
<keyword evidence="6 10" id="KW-1133">Transmembrane helix</keyword>
<organism evidence="13 14">
    <name type="scientific">Acidothermus cellulolyticus (strain ATCC 43068 / DSM 8971 / 11B)</name>
    <dbReference type="NCBI Taxonomy" id="351607"/>
    <lineage>
        <taxon>Bacteria</taxon>
        <taxon>Bacillati</taxon>
        <taxon>Actinomycetota</taxon>
        <taxon>Actinomycetes</taxon>
        <taxon>Acidothermales</taxon>
        <taxon>Acidothermaceae</taxon>
        <taxon>Acidothermus</taxon>
    </lineage>
</organism>
<keyword evidence="14" id="KW-1185">Reference proteome</keyword>
<evidence type="ECO:0000256" key="2">
    <source>
        <dbReference type="ARBA" id="ARBA00005801"/>
    </source>
</evidence>
<dbReference type="RefSeq" id="WP_011720149.1">
    <property type="nucleotide sequence ID" value="NC_008578.1"/>
</dbReference>
<keyword evidence="9" id="KW-0511">Multifunctional enzyme</keyword>
<dbReference type="InterPro" id="IPR014032">
    <property type="entry name" value="Peptidase_A24A_bac"/>
</dbReference>
<protein>
    <recommendedName>
        <fullName evidence="9">Prepilin leader peptidase/N-methyltransferase</fullName>
        <ecNumber evidence="9">2.1.1.-</ecNumber>
        <ecNumber evidence="9">3.4.23.43</ecNumber>
    </recommendedName>
</protein>
<dbReference type="Pfam" id="PF01478">
    <property type="entry name" value="Peptidase_A24"/>
    <property type="match status" value="1"/>
</dbReference>
<comment type="catalytic activity">
    <reaction evidence="9">
        <text>Typically cleaves a -Gly-|-Phe- bond to release an N-terminal, basic peptide of 5-8 residues from type IV prepilin, and then N-methylates the new N-terminal amino group, the methyl donor being S-adenosyl-L-methionine.</text>
        <dbReference type="EC" id="3.4.23.43"/>
    </reaction>
</comment>
<evidence type="ECO:0000256" key="5">
    <source>
        <dbReference type="ARBA" id="ARBA00022692"/>
    </source>
</evidence>
<gene>
    <name evidence="13" type="ordered locus">Acel_1314</name>
</gene>
<evidence type="ECO:0000259" key="11">
    <source>
        <dbReference type="Pfam" id="PF01478"/>
    </source>
</evidence>
<comment type="subcellular location">
    <subcellularLocation>
        <location evidence="1">Cell inner membrane</location>
        <topology evidence="1">Multi-pass membrane protein</topology>
    </subcellularLocation>
    <subcellularLocation>
        <location evidence="9">Cell membrane</location>
        <topology evidence="9">Multi-pass membrane protein</topology>
    </subcellularLocation>
</comment>
<keyword evidence="9" id="KW-0808">Transferase</keyword>
<keyword evidence="7 10" id="KW-0472">Membrane</keyword>
<comment type="similarity">
    <text evidence="2 8">Belongs to the peptidase A24 family.</text>
</comment>